<dbReference type="PANTHER" id="PTHR24366">
    <property type="entry name" value="IG(IMMUNOGLOBULIN) AND LRR(LEUCINE RICH REPEAT) DOMAINS"/>
    <property type="match status" value="1"/>
</dbReference>
<dbReference type="Pfam" id="PF13306">
    <property type="entry name" value="LRR_5"/>
    <property type="match status" value="1"/>
</dbReference>
<feature type="compositionally biased region" description="Polar residues" evidence="3">
    <location>
        <begin position="534"/>
        <end position="550"/>
    </location>
</feature>
<organism evidence="6 7">
    <name type="scientific">Romanomermis culicivorax</name>
    <name type="common">Nematode worm</name>
    <dbReference type="NCBI Taxonomy" id="13658"/>
    <lineage>
        <taxon>Eukaryota</taxon>
        <taxon>Metazoa</taxon>
        <taxon>Ecdysozoa</taxon>
        <taxon>Nematoda</taxon>
        <taxon>Enoplea</taxon>
        <taxon>Dorylaimia</taxon>
        <taxon>Mermithida</taxon>
        <taxon>Mermithoidea</taxon>
        <taxon>Mermithidae</taxon>
        <taxon>Romanomermis</taxon>
    </lineage>
</organism>
<proteinExistence type="predicted"/>
<evidence type="ECO:0000256" key="3">
    <source>
        <dbReference type="SAM" id="MobiDB-lite"/>
    </source>
</evidence>
<keyword evidence="4" id="KW-0812">Transmembrane</keyword>
<dbReference type="SUPFAM" id="SSF52058">
    <property type="entry name" value="L domain-like"/>
    <property type="match status" value="1"/>
</dbReference>
<dbReference type="Proteomes" id="UP000887565">
    <property type="component" value="Unplaced"/>
</dbReference>
<dbReference type="SMART" id="SM00365">
    <property type="entry name" value="LRR_SD22"/>
    <property type="match status" value="3"/>
</dbReference>
<evidence type="ECO:0000313" key="7">
    <source>
        <dbReference type="WBParaSite" id="nRc.2.0.1.t24448-RA"/>
    </source>
</evidence>
<sequence>MPLFFWPFILIFWTSGTGAQCPRTTKAPCHCSATRDGQSAEITCDNARSLHDALVSIGDIQNLRIRTLVLQNTPIRELPDFAFQGYNINRLVLNNNNLLQIRDRAFDGVLQDNLMELDLKNNQLGQIPAQGTLANLKRLKMLILAKNRIAQLPKRPFEQYASKNHLTKIDLSGNQLSRIGQDVFQDLTNLEEISLEANRLEVLPVPLFFDLRLLKNLNLGLNRLSNVPIRSLDFQNLESLSLEFNNLTYLPAECFRSVPKLNYLSLTGNRFQMWDPDMFRYIGNLRILGMGDTSITRIPQNAFQNIRNIIRLEMSESAVAAIDQGAFQQIANVETIVMNKNRLKKINVTTFQLLHKLESLDLSGNLMTEIEDRSFSNLPSLKHLDVSTNDLQLLHPSTFANTFSDNGKNRVLYSCENPWICDIRLSWFRQWLRQNPDIVIDKPPGCMALCKYPSELINWPLRSEDPISLTTEKLPPFTLPTLNEAEVPNTLAWIILAIILAILLFAILLLAIVRYFMSQKRKREKDEEARMVSVANSMRQSSATSTGSNSYPGATASIVDLNLPPATSLYDKDVYI</sequence>
<keyword evidence="4" id="KW-0472">Membrane</keyword>
<evidence type="ECO:0000256" key="1">
    <source>
        <dbReference type="ARBA" id="ARBA00022614"/>
    </source>
</evidence>
<dbReference type="PROSITE" id="PS51450">
    <property type="entry name" value="LRR"/>
    <property type="match status" value="2"/>
</dbReference>
<accession>A0A915JD66</accession>
<dbReference type="InterPro" id="IPR026906">
    <property type="entry name" value="LRR_5"/>
</dbReference>
<dbReference type="InterPro" id="IPR032675">
    <property type="entry name" value="LRR_dom_sf"/>
</dbReference>
<dbReference type="AlphaFoldDB" id="A0A915JD66"/>
<keyword evidence="4" id="KW-1133">Transmembrane helix</keyword>
<dbReference type="FunFam" id="3.80.10.10:FF:001164">
    <property type="entry name" value="GH01279p"/>
    <property type="match status" value="1"/>
</dbReference>
<dbReference type="SMART" id="SM00369">
    <property type="entry name" value="LRR_TYP"/>
    <property type="match status" value="12"/>
</dbReference>
<evidence type="ECO:0000256" key="5">
    <source>
        <dbReference type="SAM" id="SignalP"/>
    </source>
</evidence>
<name>A0A915JD66_ROMCU</name>
<evidence type="ECO:0000256" key="2">
    <source>
        <dbReference type="ARBA" id="ARBA00022737"/>
    </source>
</evidence>
<dbReference type="InterPro" id="IPR001611">
    <property type="entry name" value="Leu-rich_rpt"/>
</dbReference>
<feature type="transmembrane region" description="Helical" evidence="4">
    <location>
        <begin position="491"/>
        <end position="516"/>
    </location>
</feature>
<protein>
    <submittedName>
        <fullName evidence="7">Leucine-rich repeat-containing protein 15</fullName>
    </submittedName>
</protein>
<evidence type="ECO:0000256" key="4">
    <source>
        <dbReference type="SAM" id="Phobius"/>
    </source>
</evidence>
<keyword evidence="1" id="KW-0433">Leucine-rich repeat</keyword>
<dbReference type="OMA" id="IIPQAFQ"/>
<keyword evidence="5" id="KW-0732">Signal</keyword>
<feature type="chain" id="PRO_5037363911" evidence="5">
    <location>
        <begin position="20"/>
        <end position="576"/>
    </location>
</feature>
<dbReference type="Pfam" id="PF13855">
    <property type="entry name" value="LRR_8"/>
    <property type="match status" value="3"/>
</dbReference>
<feature type="region of interest" description="Disordered" evidence="3">
    <location>
        <begin position="527"/>
        <end position="550"/>
    </location>
</feature>
<keyword evidence="2" id="KW-0677">Repeat</keyword>
<reference evidence="7" key="1">
    <citation type="submission" date="2022-11" db="UniProtKB">
        <authorList>
            <consortium name="WormBaseParasite"/>
        </authorList>
    </citation>
    <scope>IDENTIFICATION</scope>
</reference>
<dbReference type="PANTHER" id="PTHR24366:SF96">
    <property type="entry name" value="LEUCINE RICH REPEAT CONTAINING 53"/>
    <property type="match status" value="1"/>
</dbReference>
<evidence type="ECO:0000313" key="6">
    <source>
        <dbReference type="Proteomes" id="UP000887565"/>
    </source>
</evidence>
<feature type="signal peptide" evidence="5">
    <location>
        <begin position="1"/>
        <end position="19"/>
    </location>
</feature>
<dbReference type="WBParaSite" id="nRc.2.0.1.t24448-RA">
    <property type="protein sequence ID" value="nRc.2.0.1.t24448-RA"/>
    <property type="gene ID" value="nRc.2.0.1.g24448"/>
</dbReference>
<dbReference type="InterPro" id="IPR003591">
    <property type="entry name" value="Leu-rich_rpt_typical-subtyp"/>
</dbReference>
<dbReference type="Gene3D" id="3.80.10.10">
    <property type="entry name" value="Ribonuclease Inhibitor"/>
    <property type="match status" value="3"/>
</dbReference>
<keyword evidence="6" id="KW-1185">Reference proteome</keyword>